<dbReference type="PANTHER" id="PTHR30106:SF2">
    <property type="entry name" value="UPF0324 INNER MEMBRANE PROTEIN YEIH"/>
    <property type="match status" value="1"/>
</dbReference>
<dbReference type="AlphaFoldDB" id="A0A1T4KZ01"/>
<feature type="transmembrane region" description="Helical" evidence="7">
    <location>
        <begin position="237"/>
        <end position="254"/>
    </location>
</feature>
<dbReference type="RefSeq" id="WP_085932897.1">
    <property type="nucleotide sequence ID" value="NZ_FUWJ01000001.1"/>
</dbReference>
<dbReference type="STRING" id="225324.SAMN02745126_01242"/>
<name>A0A1T4KZ01_9HYPH</name>
<feature type="transmembrane region" description="Helical" evidence="7">
    <location>
        <begin position="308"/>
        <end position="331"/>
    </location>
</feature>
<gene>
    <name evidence="8" type="ORF">SAMN02745126_01242</name>
</gene>
<dbReference type="GO" id="GO:0005886">
    <property type="term" value="C:plasma membrane"/>
    <property type="evidence" value="ECO:0007669"/>
    <property type="project" value="UniProtKB-SubCell"/>
</dbReference>
<evidence type="ECO:0000256" key="3">
    <source>
        <dbReference type="ARBA" id="ARBA00022475"/>
    </source>
</evidence>
<evidence type="ECO:0000256" key="5">
    <source>
        <dbReference type="ARBA" id="ARBA00022989"/>
    </source>
</evidence>
<comment type="subcellular location">
    <subcellularLocation>
        <location evidence="1">Cell membrane</location>
        <topology evidence="1">Multi-pass membrane protein</topology>
    </subcellularLocation>
</comment>
<keyword evidence="6 7" id="KW-0472">Membrane</keyword>
<dbReference type="Proteomes" id="UP000190092">
    <property type="component" value="Unassembled WGS sequence"/>
</dbReference>
<organism evidence="8 9">
    <name type="scientific">Enhydrobacter aerosaccus</name>
    <dbReference type="NCBI Taxonomy" id="225324"/>
    <lineage>
        <taxon>Bacteria</taxon>
        <taxon>Pseudomonadati</taxon>
        <taxon>Pseudomonadota</taxon>
        <taxon>Alphaproteobacteria</taxon>
        <taxon>Hyphomicrobiales</taxon>
        <taxon>Enhydrobacter</taxon>
    </lineage>
</organism>
<dbReference type="Pfam" id="PF03601">
    <property type="entry name" value="Cons_hypoth698"/>
    <property type="match status" value="1"/>
</dbReference>
<comment type="similarity">
    <text evidence="2">Belongs to the UPF0324 family.</text>
</comment>
<keyword evidence="3" id="KW-1003">Cell membrane</keyword>
<evidence type="ECO:0000313" key="9">
    <source>
        <dbReference type="Proteomes" id="UP000190092"/>
    </source>
</evidence>
<evidence type="ECO:0000256" key="6">
    <source>
        <dbReference type="ARBA" id="ARBA00023136"/>
    </source>
</evidence>
<feature type="transmembrane region" description="Helical" evidence="7">
    <location>
        <begin position="84"/>
        <end position="103"/>
    </location>
</feature>
<feature type="transmembrane region" description="Helical" evidence="7">
    <location>
        <begin position="109"/>
        <end position="129"/>
    </location>
</feature>
<feature type="transmembrane region" description="Helical" evidence="7">
    <location>
        <begin position="343"/>
        <end position="365"/>
    </location>
</feature>
<evidence type="ECO:0000256" key="7">
    <source>
        <dbReference type="SAM" id="Phobius"/>
    </source>
</evidence>
<feature type="transmembrane region" description="Helical" evidence="7">
    <location>
        <begin position="22"/>
        <end position="42"/>
    </location>
</feature>
<evidence type="ECO:0000256" key="4">
    <source>
        <dbReference type="ARBA" id="ARBA00022692"/>
    </source>
</evidence>
<accession>A0A1T4KZ01</accession>
<feature type="transmembrane region" description="Helical" evidence="7">
    <location>
        <begin position="204"/>
        <end position="231"/>
    </location>
</feature>
<evidence type="ECO:0000256" key="2">
    <source>
        <dbReference type="ARBA" id="ARBA00007977"/>
    </source>
</evidence>
<feature type="transmembrane region" description="Helical" evidence="7">
    <location>
        <begin position="284"/>
        <end position="302"/>
    </location>
</feature>
<dbReference type="OrthoDB" id="5393513at2"/>
<dbReference type="PANTHER" id="PTHR30106">
    <property type="entry name" value="INNER MEMBRANE PROTEIN YEIH-RELATED"/>
    <property type="match status" value="1"/>
</dbReference>
<keyword evidence="9" id="KW-1185">Reference proteome</keyword>
<sequence length="368" mass="37314">MATPAAHSSSAVTSQVTRTGRLARLLPGMLLCGGVTIVALGLEYVEASLFGRAWLEALVLAILVGTVVRTAWTPSQRAFAGISFCAKTVLEVAVVLLGASLSASTVMAAGPALLAGIAGIVVIAILVSYGMGRLLGLRHRLAVLVACGNSICGNSAIAAVAPVIGASGEDVAASIAFTAVLGVAVVLSLPLLPAFAHMSDTQYGVMAGLTVYAVPQVLAATAPIGAVAVQIGTLVKLVRVLMLGPVVLLLSLVTQKLRDQPDVLPPHVTAGDRPKRGRPALHKLVPWFIIGFLGLAAFRSVGLVPDAVVGPTASLATALTIISMAALGLSTDLRSLAQAGGRVTWAVILSLVVLGAMSFGLIRLIGIA</sequence>
<evidence type="ECO:0000256" key="1">
    <source>
        <dbReference type="ARBA" id="ARBA00004651"/>
    </source>
</evidence>
<reference evidence="9" key="1">
    <citation type="submission" date="2017-02" db="EMBL/GenBank/DDBJ databases">
        <authorList>
            <person name="Varghese N."/>
            <person name="Submissions S."/>
        </authorList>
    </citation>
    <scope>NUCLEOTIDE SEQUENCE [LARGE SCALE GENOMIC DNA]</scope>
    <source>
        <strain evidence="9">ATCC 27094</strain>
    </source>
</reference>
<feature type="transmembrane region" description="Helical" evidence="7">
    <location>
        <begin position="54"/>
        <end position="72"/>
    </location>
</feature>
<keyword evidence="5 7" id="KW-1133">Transmembrane helix</keyword>
<evidence type="ECO:0000313" key="8">
    <source>
        <dbReference type="EMBL" id="SJZ47537.1"/>
    </source>
</evidence>
<dbReference type="EMBL" id="FUWJ01000001">
    <property type="protein sequence ID" value="SJZ47537.1"/>
    <property type="molecule type" value="Genomic_DNA"/>
</dbReference>
<feature type="transmembrane region" description="Helical" evidence="7">
    <location>
        <begin position="141"/>
        <end position="165"/>
    </location>
</feature>
<protein>
    <submittedName>
        <fullName evidence="8">Conserved hypothetical integral membrane protein</fullName>
    </submittedName>
</protein>
<dbReference type="InterPro" id="IPR018383">
    <property type="entry name" value="UPF0324_pro"/>
</dbReference>
<proteinExistence type="inferred from homology"/>
<feature type="transmembrane region" description="Helical" evidence="7">
    <location>
        <begin position="171"/>
        <end position="192"/>
    </location>
</feature>
<keyword evidence="4 7" id="KW-0812">Transmembrane</keyword>